<evidence type="ECO:0000256" key="3">
    <source>
        <dbReference type="ARBA" id="ARBA00022839"/>
    </source>
</evidence>
<dbReference type="GO" id="GO:0003684">
    <property type="term" value="F:damaged DNA binding"/>
    <property type="evidence" value="ECO:0007669"/>
    <property type="project" value="TreeGrafter"/>
</dbReference>
<dbReference type="PANTHER" id="PTHR23240">
    <property type="entry name" value="DNA CROSS-LINK REPAIR PROTEIN PSO2/SNM1-RELATED"/>
    <property type="match status" value="1"/>
</dbReference>
<evidence type="ECO:0000256" key="1">
    <source>
        <dbReference type="ARBA" id="ARBA00022722"/>
    </source>
</evidence>
<dbReference type="Proteomes" id="UP000242525">
    <property type="component" value="Unassembled WGS sequence"/>
</dbReference>
<dbReference type="PANTHER" id="PTHR23240:SF8">
    <property type="entry name" value="PROTEIN ARTEMIS"/>
    <property type="match status" value="1"/>
</dbReference>
<keyword evidence="1" id="KW-0540">Nuclease</keyword>
<dbReference type="InterPro" id="IPR001279">
    <property type="entry name" value="Metallo-B-lactamas"/>
</dbReference>
<feature type="domain" description="Metallo-beta-lactamase" evidence="4">
    <location>
        <begin position="2"/>
        <end position="177"/>
    </location>
</feature>
<dbReference type="OrthoDB" id="5561659at2759"/>
<gene>
    <name evidence="5" type="ORF">BN980_GECA07s00461g</name>
</gene>
<accession>A0A0J9XAH8</accession>
<dbReference type="GO" id="GO:0035312">
    <property type="term" value="F:5'-3' DNA exonuclease activity"/>
    <property type="evidence" value="ECO:0007669"/>
    <property type="project" value="TreeGrafter"/>
</dbReference>
<dbReference type="SUPFAM" id="SSF56281">
    <property type="entry name" value="Metallo-hydrolase/oxidoreductase"/>
    <property type="match status" value="1"/>
</dbReference>
<evidence type="ECO:0000313" key="6">
    <source>
        <dbReference type="Proteomes" id="UP000242525"/>
    </source>
</evidence>
<dbReference type="InterPro" id="IPR036866">
    <property type="entry name" value="RibonucZ/Hydroxyglut_hydro"/>
</dbReference>
<keyword evidence="3" id="KW-0269">Exonuclease</keyword>
<dbReference type="GO" id="GO:0006303">
    <property type="term" value="P:double-strand break repair via nonhomologous end joining"/>
    <property type="evidence" value="ECO:0007669"/>
    <property type="project" value="TreeGrafter"/>
</dbReference>
<proteinExistence type="predicted"/>
<dbReference type="Pfam" id="PF23023">
    <property type="entry name" value="Anti-Pycsar_Apyc1"/>
    <property type="match status" value="1"/>
</dbReference>
<dbReference type="GO" id="GO:0000723">
    <property type="term" value="P:telomere maintenance"/>
    <property type="evidence" value="ECO:0007669"/>
    <property type="project" value="TreeGrafter"/>
</dbReference>
<evidence type="ECO:0000313" key="5">
    <source>
        <dbReference type="EMBL" id="CDO54181.1"/>
    </source>
</evidence>
<dbReference type="STRING" id="1173061.A0A0J9XAH8"/>
<reference evidence="5" key="1">
    <citation type="submission" date="2014-03" db="EMBL/GenBank/DDBJ databases">
        <authorList>
            <person name="Casaregola S."/>
        </authorList>
    </citation>
    <scope>NUCLEOTIDE SEQUENCE [LARGE SCALE GENOMIC DNA]</scope>
    <source>
        <strain evidence="5">CLIB 918</strain>
    </source>
</reference>
<sequence>MHITVDYFKGKKDVKMPTFIFLSHYHSDHLDGLEHKGVCNLIFCSAATKELVLSARSRPQKKSLKRGIKGKEKFTHLQNKERGTDVLRVLPVGVPQVIDMGSYKLTVTLFDANHCPGSVMFLFEGNGKSVLYTGDARIEPWVLANLGHHRALYPYLHGSKVLDNIYFEMICRDRPTHCRLRPNGDTITDLINLIETYPPDTIFLFYFTTKGYEDVFLRLHAHFGIKVHVDEDTYQLFQKISDPAIYDYGPLFTIPNSNDMSGNFCYYDEDKACLTTDLTRFRSCKPDCACLTREIPGVVHAKVCVANDLQWVAQRNQPQEISSSLNVPITEGKDAKGNPVKVYKLPRDNRPFPDANSNIYDEQINEQYITNTDKTQLLPCHIKYNFSRHSSFEEIFNLIKLFGPRQVYPFDHGVSGARKFRMRKLFGEVCSGTEFRFDREREKYELNFALQQEAREKMAIKGDDEIDIGTSTSVASKSIDGVADYLWNETGSAESLHSISTSIATALLKEDRPNASLPLYGNPMLKKGLKRGWNCVNNDEDYPEKHFGVYMNTAEKFTQQDLPGSFIGNNNNVNDKALTAAININEILQKENKKERANAYFESSTSDYDGIADQIFGQHRDSTENITGIDLHDTDETQRDNQSIFTDDPKKTCTENPVILSRMELSQLNHPQPQSSNTKPELASRDIKLESHLFDFKNEMPLVSGIIIEPRLSREKNKLKSFPQGPGVNQSIKSVQEALFSPIIVPGFSRCPLSQNVLSSNSTSSTCEDIGNESRISAMDSLFPGLATKKPALKRLDGKQQIRISMLNGRSIMKYAELAKNN</sequence>
<evidence type="ECO:0000259" key="4">
    <source>
        <dbReference type="SMART" id="SM00849"/>
    </source>
</evidence>
<dbReference type="AlphaFoldDB" id="A0A0J9XAH8"/>
<evidence type="ECO:0000256" key="2">
    <source>
        <dbReference type="ARBA" id="ARBA00022801"/>
    </source>
</evidence>
<keyword evidence="2" id="KW-0378">Hydrolase</keyword>
<name>A0A0J9XAH8_GEOCN</name>
<comment type="caution">
    <text evidence="5">The sequence shown here is derived from an EMBL/GenBank/DDBJ whole genome shotgun (WGS) entry which is preliminary data.</text>
</comment>
<keyword evidence="6" id="KW-1185">Reference proteome</keyword>
<dbReference type="SMART" id="SM00849">
    <property type="entry name" value="Lactamase_B"/>
    <property type="match status" value="1"/>
</dbReference>
<organism evidence="5 6">
    <name type="scientific">Geotrichum candidum</name>
    <name type="common">Oospora lactis</name>
    <name type="synonym">Dipodascus geotrichum</name>
    <dbReference type="NCBI Taxonomy" id="1173061"/>
    <lineage>
        <taxon>Eukaryota</taxon>
        <taxon>Fungi</taxon>
        <taxon>Dikarya</taxon>
        <taxon>Ascomycota</taxon>
        <taxon>Saccharomycotina</taxon>
        <taxon>Dipodascomycetes</taxon>
        <taxon>Dipodascales</taxon>
        <taxon>Dipodascaceae</taxon>
        <taxon>Geotrichum</taxon>
    </lineage>
</organism>
<dbReference type="GO" id="GO:0036297">
    <property type="term" value="P:interstrand cross-link repair"/>
    <property type="evidence" value="ECO:0007669"/>
    <property type="project" value="TreeGrafter"/>
</dbReference>
<dbReference type="EMBL" id="CCBN010000007">
    <property type="protein sequence ID" value="CDO54181.1"/>
    <property type="molecule type" value="Genomic_DNA"/>
</dbReference>
<protein>
    <recommendedName>
        <fullName evidence="4">Metallo-beta-lactamase domain-containing protein</fullName>
    </recommendedName>
</protein>
<dbReference type="Gene3D" id="3.60.15.10">
    <property type="entry name" value="Ribonuclease Z/Hydroxyacylglutathione hydrolase-like"/>
    <property type="match status" value="1"/>
</dbReference>